<dbReference type="EMBL" id="MU128955">
    <property type="protein sequence ID" value="KAF9514954.1"/>
    <property type="molecule type" value="Genomic_DNA"/>
</dbReference>
<dbReference type="OrthoDB" id="3171185at2759"/>
<evidence type="ECO:0000313" key="1">
    <source>
        <dbReference type="EMBL" id="KAF9514954.1"/>
    </source>
</evidence>
<organism evidence="1 2">
    <name type="scientific">Hydnum rufescens UP504</name>
    <dbReference type="NCBI Taxonomy" id="1448309"/>
    <lineage>
        <taxon>Eukaryota</taxon>
        <taxon>Fungi</taxon>
        <taxon>Dikarya</taxon>
        <taxon>Basidiomycota</taxon>
        <taxon>Agaricomycotina</taxon>
        <taxon>Agaricomycetes</taxon>
        <taxon>Cantharellales</taxon>
        <taxon>Hydnaceae</taxon>
        <taxon>Hydnum</taxon>
    </lineage>
</organism>
<protein>
    <submittedName>
        <fullName evidence="1">Uncharacterized protein</fullName>
    </submittedName>
</protein>
<proteinExistence type="predicted"/>
<sequence length="308" mass="36005">MFLDPKPAQVPDYLMMSNPKAVLRFVFAGVPRRFLRYMRHLRIQFDFPYQPWSKEHEMYLIAIRIVLRIVPELVDLVLLWNNVPSRVFDGVSFKLEALTCTMDMQGALDFLAQQSELRLVELLIGTPFRMLWTFHNSSFRSCWTSGSPQDKRKPTGVRPIQALAMSQCSIDDLAIATLTSFPLSILGSMKYLPYLRTLYIRVYGPEPTTTDIFQWSSWRPHLTHLPRLETIKVEIDCRYMQPKTRVRFVIPTQSCIQEWGRICPGLSAVDVGLYAGDSLLWWERKKSPWVVAERRWLVVKGFVRFPRE</sequence>
<evidence type="ECO:0000313" key="2">
    <source>
        <dbReference type="Proteomes" id="UP000886523"/>
    </source>
</evidence>
<dbReference type="Proteomes" id="UP000886523">
    <property type="component" value="Unassembled WGS sequence"/>
</dbReference>
<gene>
    <name evidence="1" type="ORF">BS47DRAFT_1342553</name>
</gene>
<name>A0A9P6AZL9_9AGAM</name>
<accession>A0A9P6AZL9</accession>
<comment type="caution">
    <text evidence="1">The sequence shown here is derived from an EMBL/GenBank/DDBJ whole genome shotgun (WGS) entry which is preliminary data.</text>
</comment>
<feature type="non-terminal residue" evidence="1">
    <location>
        <position position="308"/>
    </location>
</feature>
<keyword evidence="2" id="KW-1185">Reference proteome</keyword>
<dbReference type="AlphaFoldDB" id="A0A9P6AZL9"/>
<reference evidence="1" key="1">
    <citation type="journal article" date="2020" name="Nat. Commun.">
        <title>Large-scale genome sequencing of mycorrhizal fungi provides insights into the early evolution of symbiotic traits.</title>
        <authorList>
            <person name="Miyauchi S."/>
            <person name="Kiss E."/>
            <person name="Kuo A."/>
            <person name="Drula E."/>
            <person name="Kohler A."/>
            <person name="Sanchez-Garcia M."/>
            <person name="Morin E."/>
            <person name="Andreopoulos B."/>
            <person name="Barry K.W."/>
            <person name="Bonito G."/>
            <person name="Buee M."/>
            <person name="Carver A."/>
            <person name="Chen C."/>
            <person name="Cichocki N."/>
            <person name="Clum A."/>
            <person name="Culley D."/>
            <person name="Crous P.W."/>
            <person name="Fauchery L."/>
            <person name="Girlanda M."/>
            <person name="Hayes R.D."/>
            <person name="Keri Z."/>
            <person name="LaButti K."/>
            <person name="Lipzen A."/>
            <person name="Lombard V."/>
            <person name="Magnuson J."/>
            <person name="Maillard F."/>
            <person name="Murat C."/>
            <person name="Nolan M."/>
            <person name="Ohm R.A."/>
            <person name="Pangilinan J."/>
            <person name="Pereira M.F."/>
            <person name="Perotto S."/>
            <person name="Peter M."/>
            <person name="Pfister S."/>
            <person name="Riley R."/>
            <person name="Sitrit Y."/>
            <person name="Stielow J.B."/>
            <person name="Szollosi G."/>
            <person name="Zifcakova L."/>
            <person name="Stursova M."/>
            <person name="Spatafora J.W."/>
            <person name="Tedersoo L."/>
            <person name="Vaario L.M."/>
            <person name="Yamada A."/>
            <person name="Yan M."/>
            <person name="Wang P."/>
            <person name="Xu J."/>
            <person name="Bruns T."/>
            <person name="Baldrian P."/>
            <person name="Vilgalys R."/>
            <person name="Dunand C."/>
            <person name="Henrissat B."/>
            <person name="Grigoriev I.V."/>
            <person name="Hibbett D."/>
            <person name="Nagy L.G."/>
            <person name="Martin F.M."/>
        </authorList>
    </citation>
    <scope>NUCLEOTIDE SEQUENCE</scope>
    <source>
        <strain evidence="1">UP504</strain>
    </source>
</reference>